<keyword evidence="2" id="KW-0812">Transmembrane</keyword>
<feature type="compositionally biased region" description="Basic and acidic residues" evidence="1">
    <location>
        <begin position="186"/>
        <end position="199"/>
    </location>
</feature>
<keyword evidence="2" id="KW-1133">Transmembrane helix</keyword>
<dbReference type="RefSeq" id="WP_307521931.1">
    <property type="nucleotide sequence ID" value="NZ_JAUSZI010000002.1"/>
</dbReference>
<feature type="compositionally biased region" description="Low complexity" evidence="1">
    <location>
        <begin position="355"/>
        <end position="380"/>
    </location>
</feature>
<evidence type="ECO:0000256" key="1">
    <source>
        <dbReference type="SAM" id="MobiDB-lite"/>
    </source>
</evidence>
<feature type="region of interest" description="Disordered" evidence="1">
    <location>
        <begin position="160"/>
        <end position="460"/>
    </location>
</feature>
<reference evidence="3 4" key="1">
    <citation type="submission" date="2023-07" db="EMBL/GenBank/DDBJ databases">
        <title>Comparative genomics of wheat-associated soil bacteria to identify genetic determinants of phenazine resistance.</title>
        <authorList>
            <person name="Mouncey N."/>
        </authorList>
    </citation>
    <scope>NUCLEOTIDE SEQUENCE [LARGE SCALE GENOMIC DNA]</scope>
    <source>
        <strain evidence="3 4">V2I4</strain>
    </source>
</reference>
<feature type="compositionally biased region" description="Low complexity" evidence="1">
    <location>
        <begin position="404"/>
        <end position="427"/>
    </location>
</feature>
<evidence type="ECO:0008006" key="5">
    <source>
        <dbReference type="Google" id="ProtNLM"/>
    </source>
</evidence>
<feature type="compositionally biased region" description="Gly residues" evidence="1">
    <location>
        <begin position="298"/>
        <end position="310"/>
    </location>
</feature>
<feature type="transmembrane region" description="Helical" evidence="2">
    <location>
        <begin position="133"/>
        <end position="153"/>
    </location>
</feature>
<name>A0ABU0SSS5_9ACTN</name>
<comment type="caution">
    <text evidence="3">The sequence shown here is derived from an EMBL/GenBank/DDBJ whole genome shotgun (WGS) entry which is preliminary data.</text>
</comment>
<keyword evidence="4" id="KW-1185">Reference proteome</keyword>
<feature type="compositionally biased region" description="Basic and acidic residues" evidence="1">
    <location>
        <begin position="228"/>
        <end position="238"/>
    </location>
</feature>
<proteinExistence type="predicted"/>
<feature type="compositionally biased region" description="Acidic residues" evidence="1">
    <location>
        <begin position="324"/>
        <end position="333"/>
    </location>
</feature>
<organism evidence="3 4">
    <name type="scientific">Streptomyces umbrinus</name>
    <dbReference type="NCBI Taxonomy" id="67370"/>
    <lineage>
        <taxon>Bacteria</taxon>
        <taxon>Bacillati</taxon>
        <taxon>Actinomycetota</taxon>
        <taxon>Actinomycetes</taxon>
        <taxon>Kitasatosporales</taxon>
        <taxon>Streptomycetaceae</taxon>
        <taxon>Streptomyces</taxon>
        <taxon>Streptomyces phaeochromogenes group</taxon>
    </lineage>
</organism>
<dbReference type="EMBL" id="JAUSZI010000002">
    <property type="protein sequence ID" value="MDQ1026608.1"/>
    <property type="molecule type" value="Genomic_DNA"/>
</dbReference>
<keyword evidence="2" id="KW-0472">Membrane</keyword>
<protein>
    <recommendedName>
        <fullName evidence="5">Extensin</fullName>
    </recommendedName>
</protein>
<sequence>MADEQYRWLDRETAERLLRGEPLDAVDAGSRDQADRLTEALEALDALGAQTAESKPADAELPGEAAALAAFRKARTGKNGEQATLGPRTRTRSAASATAASSAASHISSDAGLIHLGRPAEHRRVPSRWGRPVRYGLAAALAAGMIGGAAMAATSGVLPFGGEEPEPGSSATVSVTTDRPLVSPSPEKKPGGGPDKPRPDGSAGGPAGKDSAPGGEARGGTDPGVRPDPGDDRREGRTVRGWRWLATACRDYRDGKNLDSDRRRGLEDAANGSEQVKKYCTGILKNWDGRDSGDGRRGIGSGRGESGRSGSGWNNDREDRDGRSDDDDGDEGGDGSHIGAGAFRSGGGSGTVRLAAGAAEPTAFAPARPSTTRTPAPVRTLLQTTSAPSAPSRTPVRTPIRALASDAGAPARPTAAATAARSTPDRSTPARSTGSKPRSTEPRASAPRTPRALPALSSSS</sequence>
<evidence type="ECO:0000313" key="3">
    <source>
        <dbReference type="EMBL" id="MDQ1026608.1"/>
    </source>
</evidence>
<evidence type="ECO:0000256" key="2">
    <source>
        <dbReference type="SAM" id="Phobius"/>
    </source>
</evidence>
<gene>
    <name evidence="3" type="ORF">QF035_004190</name>
</gene>
<accession>A0ABU0SSS5</accession>
<dbReference type="Proteomes" id="UP001230328">
    <property type="component" value="Unassembled WGS sequence"/>
</dbReference>
<feature type="compositionally biased region" description="Basic and acidic residues" evidence="1">
    <location>
        <begin position="250"/>
        <end position="267"/>
    </location>
</feature>
<feature type="compositionally biased region" description="Basic and acidic residues" evidence="1">
    <location>
        <begin position="287"/>
        <end position="297"/>
    </location>
</feature>
<feature type="compositionally biased region" description="Polar residues" evidence="1">
    <location>
        <begin position="381"/>
        <end position="392"/>
    </location>
</feature>
<evidence type="ECO:0000313" key="4">
    <source>
        <dbReference type="Proteomes" id="UP001230328"/>
    </source>
</evidence>